<dbReference type="Proteomes" id="UP000053271">
    <property type="component" value="Unassembled WGS sequence"/>
</dbReference>
<proteinExistence type="predicted"/>
<reference evidence="1 2" key="1">
    <citation type="submission" date="2015-10" db="EMBL/GenBank/DDBJ databases">
        <title>Draft genome sequence of Streptomyces longwoodensis DSM 41677, type strain for the species Streptomyces longwoodensis.</title>
        <authorList>
            <person name="Ruckert C."/>
            <person name="Winkler A."/>
            <person name="Kalinowski J."/>
            <person name="Kampfer P."/>
            <person name="Glaeser S."/>
        </authorList>
    </citation>
    <scope>NUCLEOTIDE SEQUENCE [LARGE SCALE GENOMIC DNA]</scope>
    <source>
        <strain evidence="1 2">DSM 41677</strain>
    </source>
</reference>
<accession>A0A101R3L4</accession>
<name>A0A101R3L4_9ACTN</name>
<dbReference type="AlphaFoldDB" id="A0A101R3L4"/>
<organism evidence="1 2">
    <name type="scientific">Streptomyces longwoodensis</name>
    <dbReference type="NCBI Taxonomy" id="68231"/>
    <lineage>
        <taxon>Bacteria</taxon>
        <taxon>Bacillati</taxon>
        <taxon>Actinomycetota</taxon>
        <taxon>Actinomycetes</taxon>
        <taxon>Kitasatosporales</taxon>
        <taxon>Streptomycetaceae</taxon>
        <taxon>Streptomyces</taxon>
    </lineage>
</organism>
<evidence type="ECO:0000313" key="1">
    <source>
        <dbReference type="EMBL" id="KUN41075.1"/>
    </source>
</evidence>
<sequence>MTIFTGDATGTIVAQIERFAPGFRDRILCTAVCSTTEMSCKNANYVGGDIVSGANDPLQLLFRPRVTLHPYATGADGVFICSAATPPESAHMACRDTGQHGLPCARRATLVKNGPCSCRNTAALEYVPGTSYPRITHVQSLERQV</sequence>
<gene>
    <name evidence="1" type="ORF">AQJ30_04110</name>
</gene>
<keyword evidence="2" id="KW-1185">Reference proteome</keyword>
<protein>
    <submittedName>
        <fullName evidence="1">Uncharacterized protein</fullName>
    </submittedName>
</protein>
<evidence type="ECO:0000313" key="2">
    <source>
        <dbReference type="Proteomes" id="UP000053271"/>
    </source>
</evidence>
<comment type="caution">
    <text evidence="1">The sequence shown here is derived from an EMBL/GenBank/DDBJ whole genome shotgun (WGS) entry which is preliminary data.</text>
</comment>
<dbReference type="EMBL" id="LMWS01000005">
    <property type="protein sequence ID" value="KUN41075.1"/>
    <property type="molecule type" value="Genomic_DNA"/>
</dbReference>
<dbReference type="STRING" id="68231.AQJ30_04110"/>